<dbReference type="SUPFAM" id="SSF53335">
    <property type="entry name" value="S-adenosyl-L-methionine-dependent methyltransferases"/>
    <property type="match status" value="1"/>
</dbReference>
<reference evidence="2 3" key="1">
    <citation type="submission" date="2016-09" db="EMBL/GenBank/DDBJ databases">
        <title>Extensive genetic diversity and differential bi-allelic expression allows diatom success in the polar Southern Ocean.</title>
        <authorList>
            <consortium name="DOE Joint Genome Institute"/>
            <person name="Mock T."/>
            <person name="Otillar R.P."/>
            <person name="Strauss J."/>
            <person name="Dupont C."/>
            <person name="Frickenhaus S."/>
            <person name="Maumus F."/>
            <person name="Mcmullan M."/>
            <person name="Sanges R."/>
            <person name="Schmutz J."/>
            <person name="Toseland A."/>
            <person name="Valas R."/>
            <person name="Veluchamy A."/>
            <person name="Ward B.J."/>
            <person name="Allen A."/>
            <person name="Barry K."/>
            <person name="Falciatore A."/>
            <person name="Ferrante M."/>
            <person name="Fortunato A.E."/>
            <person name="Gloeckner G."/>
            <person name="Gruber A."/>
            <person name="Hipkin R."/>
            <person name="Janech M."/>
            <person name="Kroth P."/>
            <person name="Leese F."/>
            <person name="Lindquist E."/>
            <person name="Lyon B.R."/>
            <person name="Martin J."/>
            <person name="Mayer C."/>
            <person name="Parker M."/>
            <person name="Quesneville H."/>
            <person name="Raymond J."/>
            <person name="Uhlig C."/>
            <person name="Valentin K.U."/>
            <person name="Worden A.Z."/>
            <person name="Armbrust E.V."/>
            <person name="Bowler C."/>
            <person name="Green B."/>
            <person name="Moulton V."/>
            <person name="Van Oosterhout C."/>
            <person name="Grigoriev I."/>
        </authorList>
    </citation>
    <scope>NUCLEOTIDE SEQUENCE [LARGE SCALE GENOMIC DNA]</scope>
    <source>
        <strain evidence="2 3">CCMP1102</strain>
    </source>
</reference>
<evidence type="ECO:0000313" key="2">
    <source>
        <dbReference type="EMBL" id="OEU08725.1"/>
    </source>
</evidence>
<dbReference type="Proteomes" id="UP000095751">
    <property type="component" value="Unassembled WGS sequence"/>
</dbReference>
<feature type="compositionally biased region" description="Acidic residues" evidence="1">
    <location>
        <begin position="340"/>
        <end position="349"/>
    </location>
</feature>
<gene>
    <name evidence="2" type="ORF">FRACYDRAFT_249627</name>
</gene>
<dbReference type="KEGG" id="fcy:FRACYDRAFT_249627"/>
<evidence type="ECO:0008006" key="4">
    <source>
        <dbReference type="Google" id="ProtNLM"/>
    </source>
</evidence>
<dbReference type="EMBL" id="KV784379">
    <property type="protein sequence ID" value="OEU08725.1"/>
    <property type="molecule type" value="Genomic_DNA"/>
</dbReference>
<sequence length="423" mass="48565">MIAPFPTTFNEYQHRRIVNKILNDCWTNDENSNYNEEDMKIKKYGFELEPSDEWIVDNQIQNQNQNQNQNQSQQVIKITKHEDDFDGNHNDNDEMENRYRNQDIIKGTKRDPDATIKKEQDGNDDDIFANDTDNTMPSMMMKDRKKTTMIMKPSTYGEITPLGARQLFGAMGLYDYNRYRKSQHSDSDADDDDGAHFYDLGSGTGKLGRTSCIRIIITIATGIELSPSRHKAAIQSKENTLNTLCNTKELNSFFSSSSSSSGQQQDEYNIYNATATNIINDTNNNKLELIQGDLFDIDLSTATHIYIASLCFPDNLMLKLEERLMTLLTSISKQQQQDCDRDDENDNDNNSEKDDTIIAPATKRRRIKKQKQQQKQQLQCIATLRKFPNDLGGIKPTINYMEMSWTSPLGSAVYLYHVSDRIV</sequence>
<proteinExistence type="predicted"/>
<organism evidence="2 3">
    <name type="scientific">Fragilariopsis cylindrus CCMP1102</name>
    <dbReference type="NCBI Taxonomy" id="635003"/>
    <lineage>
        <taxon>Eukaryota</taxon>
        <taxon>Sar</taxon>
        <taxon>Stramenopiles</taxon>
        <taxon>Ochrophyta</taxon>
        <taxon>Bacillariophyta</taxon>
        <taxon>Bacillariophyceae</taxon>
        <taxon>Bacillariophycidae</taxon>
        <taxon>Bacillariales</taxon>
        <taxon>Bacillariaceae</taxon>
        <taxon>Fragilariopsis</taxon>
    </lineage>
</organism>
<feature type="region of interest" description="Disordered" evidence="1">
    <location>
        <begin position="335"/>
        <end position="358"/>
    </location>
</feature>
<name>A0A1E7ES98_9STRA</name>
<dbReference type="InterPro" id="IPR029063">
    <property type="entry name" value="SAM-dependent_MTases_sf"/>
</dbReference>
<dbReference type="AlphaFoldDB" id="A0A1E7ES98"/>
<dbReference type="InParanoid" id="A0A1E7ES98"/>
<dbReference type="Gene3D" id="3.40.50.150">
    <property type="entry name" value="Vaccinia Virus protein VP39"/>
    <property type="match status" value="1"/>
</dbReference>
<evidence type="ECO:0000256" key="1">
    <source>
        <dbReference type="SAM" id="MobiDB-lite"/>
    </source>
</evidence>
<feature type="region of interest" description="Disordered" evidence="1">
    <location>
        <begin position="105"/>
        <end position="139"/>
    </location>
</feature>
<evidence type="ECO:0000313" key="3">
    <source>
        <dbReference type="Proteomes" id="UP000095751"/>
    </source>
</evidence>
<accession>A0A1E7ES98</accession>
<protein>
    <recommendedName>
        <fullName evidence="4">DOT1 domain-containing protein</fullName>
    </recommendedName>
</protein>
<feature type="compositionally biased region" description="Basic and acidic residues" evidence="1">
    <location>
        <begin position="105"/>
        <end position="121"/>
    </location>
</feature>
<keyword evidence="3" id="KW-1185">Reference proteome</keyword>
<dbReference type="OrthoDB" id="42926at2759"/>